<accession>A0A512BXR0</accession>
<dbReference type="SUPFAM" id="SSF47090">
    <property type="entry name" value="PGBD-like"/>
    <property type="match status" value="1"/>
</dbReference>
<evidence type="ECO:0000259" key="3">
    <source>
        <dbReference type="Pfam" id="PF01471"/>
    </source>
</evidence>
<evidence type="ECO:0000256" key="1">
    <source>
        <dbReference type="SAM" id="MobiDB-lite"/>
    </source>
</evidence>
<dbReference type="EMBL" id="BJYU01000073">
    <property type="protein sequence ID" value="GEO16744.1"/>
    <property type="molecule type" value="Genomic_DNA"/>
</dbReference>
<feature type="chain" id="PRO_5021996326" evidence="2">
    <location>
        <begin position="23"/>
        <end position="429"/>
    </location>
</feature>
<reference evidence="5 6" key="1">
    <citation type="submission" date="2019-07" db="EMBL/GenBank/DDBJ databases">
        <title>Whole genome shotgun sequence of Microvirga aerophila NBRC 106136.</title>
        <authorList>
            <person name="Hosoyama A."/>
            <person name="Uohara A."/>
            <person name="Ohji S."/>
            <person name="Ichikawa N."/>
        </authorList>
    </citation>
    <scope>NUCLEOTIDE SEQUENCE [LARGE SCALE GENOMIC DNA]</scope>
    <source>
        <strain evidence="5 6">NBRC 106136</strain>
    </source>
</reference>
<dbReference type="Gene3D" id="1.10.101.10">
    <property type="entry name" value="PGBD-like superfamily/PGBD"/>
    <property type="match status" value="1"/>
</dbReference>
<dbReference type="Pfam" id="PF01471">
    <property type="entry name" value="PG_binding_1"/>
    <property type="match status" value="1"/>
</dbReference>
<dbReference type="InterPro" id="IPR002477">
    <property type="entry name" value="Peptidoglycan-bd-like"/>
</dbReference>
<dbReference type="PANTHER" id="PTHR30163:SF8">
    <property type="entry name" value="LYTIC MUREIN TRANSGLYCOSYLASE"/>
    <property type="match status" value="1"/>
</dbReference>
<gene>
    <name evidence="5" type="primary">mltB</name>
    <name evidence="5" type="ORF">MAE02_44400</name>
</gene>
<proteinExistence type="predicted"/>
<dbReference type="Gene3D" id="1.10.530.10">
    <property type="match status" value="1"/>
</dbReference>
<organism evidence="5 6">
    <name type="scientific">Microvirga aerophila</name>
    <dbReference type="NCBI Taxonomy" id="670291"/>
    <lineage>
        <taxon>Bacteria</taxon>
        <taxon>Pseudomonadati</taxon>
        <taxon>Pseudomonadota</taxon>
        <taxon>Alphaproteobacteria</taxon>
        <taxon>Hyphomicrobiales</taxon>
        <taxon>Methylobacteriaceae</taxon>
        <taxon>Microvirga</taxon>
    </lineage>
</organism>
<sequence length="429" mass="48055">MTVLVHRLRFATAALLTFVACAMPLVGSSRTHAQALDAPVATEAQFRDWLLRTVWPDAERQGVSRDTFERSFAKVTLDWDLPELQPPGRATPPDSQRQAEFQSPGRYFAEAQLTSLAKRGNELLRQWAATLDDIERRFGVPREIVVAIWGRESNFGRVTARHQAVRVLATQAFMGRRRTLYYPELLSALVILEEDHLSGEALLSSWAGAMGQPQFLPSKFLRYAVDGDGDGRRDIWQSAPDSLASIASFLREHGWRPEQRWGIEVRVPQTVTCALEGPGQGRTMQEWLRLGLAPIGDASLPEWSSNPTAFLLMPAGRLGPSFLVSKNFYVLKQYNESDLYALFIGHLADRMRGASAFAGEWRPIDSMRRSDIHAMQERLKSDGYDVGRVDGLIGFATRTAIGQWQAKSRRDETCYPDAGLIQAIRGARP</sequence>
<dbReference type="NCBIfam" id="TIGR02283">
    <property type="entry name" value="MltB_2"/>
    <property type="match status" value="1"/>
</dbReference>
<dbReference type="InterPro" id="IPR023346">
    <property type="entry name" value="Lysozyme-like_dom_sf"/>
</dbReference>
<feature type="signal peptide" evidence="2">
    <location>
        <begin position="1"/>
        <end position="22"/>
    </location>
</feature>
<dbReference type="PANTHER" id="PTHR30163">
    <property type="entry name" value="MEMBRANE-BOUND LYTIC MUREIN TRANSGLYCOSYLASE B"/>
    <property type="match status" value="1"/>
</dbReference>
<feature type="domain" description="Peptidoglycan binding-like" evidence="3">
    <location>
        <begin position="369"/>
        <end position="423"/>
    </location>
</feature>
<dbReference type="RefSeq" id="WP_245439490.1">
    <property type="nucleotide sequence ID" value="NZ_BJYU01000073.1"/>
</dbReference>
<keyword evidence="6" id="KW-1185">Reference proteome</keyword>
<dbReference type="InterPro" id="IPR036366">
    <property type="entry name" value="PGBDSf"/>
</dbReference>
<dbReference type="InterPro" id="IPR043426">
    <property type="entry name" value="MltB-like"/>
</dbReference>
<evidence type="ECO:0000313" key="5">
    <source>
        <dbReference type="EMBL" id="GEO16744.1"/>
    </source>
</evidence>
<dbReference type="InterPro" id="IPR031304">
    <property type="entry name" value="SLT_2"/>
</dbReference>
<evidence type="ECO:0000259" key="4">
    <source>
        <dbReference type="Pfam" id="PF13406"/>
    </source>
</evidence>
<dbReference type="GO" id="GO:0009253">
    <property type="term" value="P:peptidoglycan catabolic process"/>
    <property type="evidence" value="ECO:0007669"/>
    <property type="project" value="TreeGrafter"/>
</dbReference>
<dbReference type="GO" id="GO:0008933">
    <property type="term" value="F:peptidoglycan lytic transglycosylase activity"/>
    <property type="evidence" value="ECO:0007669"/>
    <property type="project" value="TreeGrafter"/>
</dbReference>
<dbReference type="CDD" id="cd13399">
    <property type="entry name" value="Slt35-like"/>
    <property type="match status" value="1"/>
</dbReference>
<dbReference type="AlphaFoldDB" id="A0A512BXR0"/>
<dbReference type="PROSITE" id="PS51257">
    <property type="entry name" value="PROKAR_LIPOPROTEIN"/>
    <property type="match status" value="1"/>
</dbReference>
<feature type="region of interest" description="Disordered" evidence="1">
    <location>
        <begin position="82"/>
        <end position="101"/>
    </location>
</feature>
<evidence type="ECO:0000313" key="6">
    <source>
        <dbReference type="Proteomes" id="UP000321085"/>
    </source>
</evidence>
<protein>
    <submittedName>
        <fullName evidence="5">Membrane protein</fullName>
    </submittedName>
</protein>
<dbReference type="Pfam" id="PF13406">
    <property type="entry name" value="SLT_2"/>
    <property type="match status" value="1"/>
</dbReference>
<keyword evidence="2" id="KW-0732">Signal</keyword>
<dbReference type="Proteomes" id="UP000321085">
    <property type="component" value="Unassembled WGS sequence"/>
</dbReference>
<dbReference type="InterPro" id="IPR036365">
    <property type="entry name" value="PGBD-like_sf"/>
</dbReference>
<dbReference type="InterPro" id="IPR011970">
    <property type="entry name" value="MltB_2"/>
</dbReference>
<evidence type="ECO:0000256" key="2">
    <source>
        <dbReference type="SAM" id="SignalP"/>
    </source>
</evidence>
<comment type="caution">
    <text evidence="5">The sequence shown here is derived from an EMBL/GenBank/DDBJ whole genome shotgun (WGS) entry which is preliminary data.</text>
</comment>
<name>A0A512BXR0_9HYPH</name>
<dbReference type="Gene3D" id="1.10.8.350">
    <property type="entry name" value="Bacterial muramidase"/>
    <property type="match status" value="1"/>
</dbReference>
<feature type="domain" description="Transglycosylase SLT" evidence="4">
    <location>
        <begin position="46"/>
        <end position="349"/>
    </location>
</feature>
<dbReference type="SUPFAM" id="SSF53955">
    <property type="entry name" value="Lysozyme-like"/>
    <property type="match status" value="1"/>
</dbReference>